<dbReference type="Pfam" id="PF12274">
    <property type="entry name" value="DUF3615"/>
    <property type="match status" value="1"/>
</dbReference>
<keyword evidence="1" id="KW-0175">Coiled coil</keyword>
<gene>
    <name evidence="4" type="ORF">URODEC1_LOCUS122944</name>
</gene>
<keyword evidence="5" id="KW-1185">Reference proteome</keyword>
<evidence type="ECO:0000313" key="5">
    <source>
        <dbReference type="Proteomes" id="UP001497457"/>
    </source>
</evidence>
<dbReference type="PANTHER" id="PTHR33326:SF14">
    <property type="entry name" value="EXPRESSED PROTEIN"/>
    <property type="match status" value="1"/>
</dbReference>
<comment type="caution">
    <text evidence="4">The sequence shown here is derived from an EMBL/GenBank/DDBJ whole genome shotgun (WGS) entry which is preliminary data.</text>
</comment>
<feature type="domain" description="DUF3615" evidence="3">
    <location>
        <begin position="273"/>
        <end position="369"/>
    </location>
</feature>
<proteinExistence type="predicted"/>
<dbReference type="AlphaFoldDB" id="A0ABC9H6H2"/>
<dbReference type="EMBL" id="CAXIPR030002476">
    <property type="protein sequence ID" value="CAM0149803.1"/>
    <property type="molecule type" value="Genomic_DNA"/>
</dbReference>
<evidence type="ECO:0000256" key="1">
    <source>
        <dbReference type="SAM" id="Coils"/>
    </source>
</evidence>
<feature type="region of interest" description="Disordered" evidence="2">
    <location>
        <begin position="174"/>
        <end position="193"/>
    </location>
</feature>
<evidence type="ECO:0000313" key="4">
    <source>
        <dbReference type="EMBL" id="CAM0149803.1"/>
    </source>
</evidence>
<evidence type="ECO:0000259" key="3">
    <source>
        <dbReference type="Pfam" id="PF12274"/>
    </source>
</evidence>
<feature type="coiled-coil region" evidence="1">
    <location>
        <begin position="243"/>
        <end position="270"/>
    </location>
</feature>
<name>A0ABC9H6H2_9POAL</name>
<reference evidence="4 5" key="1">
    <citation type="submission" date="2024-10" db="EMBL/GenBank/DDBJ databases">
        <authorList>
            <person name="Ryan C."/>
        </authorList>
    </citation>
    <scope>NUCLEOTIDE SEQUENCE [LARGE SCALE GENOMIC DNA]</scope>
</reference>
<dbReference type="PANTHER" id="PTHR33326">
    <property type="entry name" value="OS05G0543800 PROTEIN"/>
    <property type="match status" value="1"/>
</dbReference>
<protein>
    <recommendedName>
        <fullName evidence="3">DUF3615 domain-containing protein</fullName>
    </recommendedName>
</protein>
<evidence type="ECO:0000256" key="2">
    <source>
        <dbReference type="SAM" id="MobiDB-lite"/>
    </source>
</evidence>
<organism evidence="4 5">
    <name type="scientific">Urochloa decumbens</name>
    <dbReference type="NCBI Taxonomy" id="240449"/>
    <lineage>
        <taxon>Eukaryota</taxon>
        <taxon>Viridiplantae</taxon>
        <taxon>Streptophyta</taxon>
        <taxon>Embryophyta</taxon>
        <taxon>Tracheophyta</taxon>
        <taxon>Spermatophyta</taxon>
        <taxon>Magnoliopsida</taxon>
        <taxon>Liliopsida</taxon>
        <taxon>Poales</taxon>
        <taxon>Poaceae</taxon>
        <taxon>PACMAD clade</taxon>
        <taxon>Panicoideae</taxon>
        <taxon>Panicodae</taxon>
        <taxon>Paniceae</taxon>
        <taxon>Melinidinae</taxon>
        <taxon>Urochloa</taxon>
    </lineage>
</organism>
<sequence length="387" mass="44507">MESRGRDERPRRRGWAHSTTFWGWYPSWVYVYDITVDEGGVFHPRPNCPGGPFRRLVEATAATRRKHFLRSNDVVVRVRLYGETIRFRDLPVPARPGQYLTIEDGMFHVHPNDLGGPFKSLSDAMDAIQFDRALPPIPPLPNGYYLTIENGLFHIHPDGLGGPFRGLADATAAIEEEQRTPKPPSSDFEKEGREKMSRMMKLLLELEPVDFTIMPQPELHEDPAEDVCSSTDTLEPSVCDPDILEAIELFERLEQEEEEIRNIMARMQYEVTKAFKIYLSTTETKDAKYKFQKLDYQCLIYDSFPKAYHHYNFTMKVKMPSEKCWNKRTYFAEVKSTENGKHYFCCPVQLTDNGPCFGCHNVGINLKHPESGGYEEGNVNSGFPFDT</sequence>
<dbReference type="Proteomes" id="UP001497457">
    <property type="component" value="Unassembled WGS sequence"/>
</dbReference>
<accession>A0ABC9H6H2</accession>
<dbReference type="InterPro" id="IPR022059">
    <property type="entry name" value="DUF3615"/>
</dbReference>